<keyword evidence="1" id="KW-0472">Membrane</keyword>
<keyword evidence="3" id="KW-1185">Reference proteome</keyword>
<reference evidence="2 3" key="1">
    <citation type="submission" date="2018-05" db="EMBL/GenBank/DDBJ databases">
        <authorList>
            <person name="Lanie J.A."/>
            <person name="Ng W.-L."/>
            <person name="Kazmierczak K.M."/>
            <person name="Andrzejewski T.M."/>
            <person name="Davidsen T.M."/>
            <person name="Wayne K.J."/>
            <person name="Tettelin H."/>
            <person name="Glass J.I."/>
            <person name="Rusch D."/>
            <person name="Podicherti R."/>
            <person name="Tsui H.-C.T."/>
            <person name="Winkler M.E."/>
        </authorList>
    </citation>
    <scope>NUCLEOTIDE SEQUENCE [LARGE SCALE GENOMIC DNA]</scope>
    <source>
        <strain evidence="2 3">BUT-10</strain>
    </source>
</reference>
<keyword evidence="1" id="KW-0812">Transmembrane</keyword>
<protein>
    <submittedName>
        <fullName evidence="2">Uncharacterized protein</fullName>
    </submittedName>
</protein>
<accession>A0A328BBL3</accession>
<evidence type="ECO:0000313" key="2">
    <source>
        <dbReference type="EMBL" id="RAK64880.1"/>
    </source>
</evidence>
<name>A0A328BBL3_9CAUL</name>
<dbReference type="RefSeq" id="WP_111276418.1">
    <property type="nucleotide sequence ID" value="NZ_QFYS01000005.1"/>
</dbReference>
<sequence length="61" mass="6619">MSRASHTDRAVLAVRILTAVSVALALMCAVLAWLWKTERENAACWKAAAEFQLQLEGGCDA</sequence>
<keyword evidence="1" id="KW-1133">Transmembrane helix</keyword>
<evidence type="ECO:0000313" key="3">
    <source>
        <dbReference type="Proteomes" id="UP000249524"/>
    </source>
</evidence>
<dbReference type="EMBL" id="QFYS01000005">
    <property type="protein sequence ID" value="RAK64880.1"/>
    <property type="molecule type" value="Genomic_DNA"/>
</dbReference>
<gene>
    <name evidence="2" type="ORF">DJ019_12775</name>
</gene>
<organism evidence="2 3">
    <name type="scientific">Phenylobacterium kunshanense</name>
    <dbReference type="NCBI Taxonomy" id="1445034"/>
    <lineage>
        <taxon>Bacteria</taxon>
        <taxon>Pseudomonadati</taxon>
        <taxon>Pseudomonadota</taxon>
        <taxon>Alphaproteobacteria</taxon>
        <taxon>Caulobacterales</taxon>
        <taxon>Caulobacteraceae</taxon>
        <taxon>Phenylobacterium</taxon>
    </lineage>
</organism>
<feature type="transmembrane region" description="Helical" evidence="1">
    <location>
        <begin position="12"/>
        <end position="35"/>
    </location>
</feature>
<proteinExistence type="predicted"/>
<dbReference type="Proteomes" id="UP000249524">
    <property type="component" value="Unassembled WGS sequence"/>
</dbReference>
<comment type="caution">
    <text evidence="2">The sequence shown here is derived from an EMBL/GenBank/DDBJ whole genome shotgun (WGS) entry which is preliminary data.</text>
</comment>
<evidence type="ECO:0000256" key="1">
    <source>
        <dbReference type="SAM" id="Phobius"/>
    </source>
</evidence>
<dbReference type="AlphaFoldDB" id="A0A328BBL3"/>